<evidence type="ECO:0000259" key="3">
    <source>
        <dbReference type="PROSITE" id="PS51178"/>
    </source>
</evidence>
<dbReference type="InterPro" id="IPR005543">
    <property type="entry name" value="PASTA_dom"/>
</dbReference>
<dbReference type="RefSeq" id="WP_143648383.1">
    <property type="nucleotide sequence ID" value="NZ_JABJWZ010000107.1"/>
</dbReference>
<dbReference type="Pfam" id="PF03793">
    <property type="entry name" value="PASTA"/>
    <property type="match status" value="1"/>
</dbReference>
<dbReference type="Proteomes" id="UP000320857">
    <property type="component" value="Unassembled WGS sequence"/>
</dbReference>
<evidence type="ECO:0000256" key="2">
    <source>
        <dbReference type="SAM" id="SignalP"/>
    </source>
</evidence>
<evidence type="ECO:0000313" key="5">
    <source>
        <dbReference type="EMBL" id="MBB1258430.1"/>
    </source>
</evidence>
<dbReference type="EMBL" id="VJYK02000121">
    <property type="protein sequence ID" value="MQS02884.1"/>
    <property type="molecule type" value="Genomic_DNA"/>
</dbReference>
<dbReference type="PROSITE" id="PS51257">
    <property type="entry name" value="PROKAR_LIPOPROTEIN"/>
    <property type="match status" value="1"/>
</dbReference>
<dbReference type="AlphaFoldDB" id="A0A5P0YRD7"/>
<organism evidence="6 7">
    <name type="scientific">Streptomyces alkaliterrae</name>
    <dbReference type="NCBI Taxonomy" id="2213162"/>
    <lineage>
        <taxon>Bacteria</taxon>
        <taxon>Bacillati</taxon>
        <taxon>Actinomycetota</taxon>
        <taxon>Actinomycetes</taxon>
        <taxon>Kitasatosporales</taxon>
        <taxon>Streptomycetaceae</taxon>
        <taxon>Streptomyces</taxon>
    </lineage>
</organism>
<feature type="region of interest" description="Disordered" evidence="1">
    <location>
        <begin position="129"/>
        <end position="149"/>
    </location>
</feature>
<dbReference type="OrthoDB" id="4335972at2"/>
<evidence type="ECO:0000313" key="7">
    <source>
        <dbReference type="Proteomes" id="UP000320857"/>
    </source>
</evidence>
<evidence type="ECO:0000313" key="8">
    <source>
        <dbReference type="Proteomes" id="UP000517765"/>
    </source>
</evidence>
<feature type="domain" description="PASTA" evidence="3">
    <location>
        <begin position="126"/>
        <end position="195"/>
    </location>
</feature>
<protein>
    <submittedName>
        <fullName evidence="6">PASTA domain-containing protein</fullName>
    </submittedName>
</protein>
<proteinExistence type="predicted"/>
<dbReference type="PROSITE" id="PS51178">
    <property type="entry name" value="PASTA"/>
    <property type="match status" value="1"/>
</dbReference>
<evidence type="ECO:0000313" key="6">
    <source>
        <dbReference type="EMBL" id="MQS02884.1"/>
    </source>
</evidence>
<dbReference type="Gene3D" id="3.30.10.20">
    <property type="match status" value="2"/>
</dbReference>
<reference evidence="8 9" key="2">
    <citation type="submission" date="2020-05" db="EMBL/GenBank/DDBJ databases">
        <title>Classification of alakaliphilic streptomycetes isolated from an alkaline soil next to Lonar Crater, India and a proposal for the recognition of Streptomyces alkaliterrae sp. nov.</title>
        <authorList>
            <person name="Golinska P."/>
        </authorList>
    </citation>
    <scope>NUCLEOTIDE SEQUENCE [LARGE SCALE GENOMIC DNA]</scope>
    <source>
        <strain evidence="9">OF3</strain>
        <strain evidence="8">OF8</strain>
    </source>
</reference>
<evidence type="ECO:0000313" key="9">
    <source>
        <dbReference type="Proteomes" id="UP000525686"/>
    </source>
</evidence>
<dbReference type="EMBL" id="JABJXA010000023">
    <property type="protein sequence ID" value="MBB1258430.1"/>
    <property type="molecule type" value="Genomic_DNA"/>
</dbReference>
<reference evidence="4" key="3">
    <citation type="journal article" name="Syst. Appl. Microbiol.">
        <title>Streptomyces alkaliterrae sp. nov., isolated from an alkaline soil, and emended descriptions of Streptomyces alkaliphilus, Streptomyces calidiresistens and Streptomyces durbertensis.</title>
        <authorList>
            <person name="Swiecimska M."/>
            <person name="Golinska P."/>
            <person name="Nouioui I."/>
            <person name="Wypij M."/>
            <person name="Rai M."/>
            <person name="Sangal V."/>
            <person name="Goodfellow M."/>
        </authorList>
    </citation>
    <scope>NUCLEOTIDE SEQUENCE</scope>
    <source>
        <strain evidence="4">OF3</strain>
        <strain evidence="5">OF8</strain>
    </source>
</reference>
<dbReference type="Proteomes" id="UP000517765">
    <property type="component" value="Unassembled WGS sequence"/>
</dbReference>
<gene>
    <name evidence="6" type="ORF">FNX44_013585</name>
    <name evidence="4" type="ORF">H3146_13580</name>
    <name evidence="5" type="ORF">H3147_06235</name>
</gene>
<sequence length="201" mass="21133">MRGTRRAAALLAAGWLTVALVGCEAGDDGAGGGETSASATPTAAEAALPDLVGKGLLSARDAAGEAGFKDVTTHDALGRARAQALQRNWKVCFQEPAAGRHPADTEVDLGVVKLDEKCPEKDGEVEEATDTMPDFSGKSARAARRSLDDSTSIEVRDVSGDKRVVVMESNWRVCGQEPKPGTKLTGQPVRLDVVKFEEECP</sequence>
<reference evidence="6 7" key="1">
    <citation type="submission" date="2019-10" db="EMBL/GenBank/DDBJ databases">
        <title>Streptomyces sp. nov., a novel actinobacterium isolated from alkaline environment.</title>
        <authorList>
            <person name="Golinska P."/>
        </authorList>
    </citation>
    <scope>NUCLEOTIDE SEQUENCE [LARGE SCALE GENOMIC DNA]</scope>
    <source>
        <strain evidence="6 7">OF1</strain>
    </source>
</reference>
<accession>A0A5P0YRD7</accession>
<evidence type="ECO:0000313" key="4">
    <source>
        <dbReference type="EMBL" id="MBB1254385.1"/>
    </source>
</evidence>
<keyword evidence="7" id="KW-1185">Reference proteome</keyword>
<dbReference type="Proteomes" id="UP000525686">
    <property type="component" value="Unassembled WGS sequence"/>
</dbReference>
<dbReference type="EMBL" id="JABJWZ010000107">
    <property type="protein sequence ID" value="MBB1254385.1"/>
    <property type="molecule type" value="Genomic_DNA"/>
</dbReference>
<evidence type="ECO:0000256" key="1">
    <source>
        <dbReference type="SAM" id="MobiDB-lite"/>
    </source>
</evidence>
<feature type="signal peptide" evidence="2">
    <location>
        <begin position="1"/>
        <end position="21"/>
    </location>
</feature>
<name>A0A5P0YRD7_9ACTN</name>
<comment type="caution">
    <text evidence="6">The sequence shown here is derived from an EMBL/GenBank/DDBJ whole genome shotgun (WGS) entry which is preliminary data.</text>
</comment>
<keyword evidence="2" id="KW-0732">Signal</keyword>
<feature type="chain" id="PRO_5044097665" evidence="2">
    <location>
        <begin position="22"/>
        <end position="201"/>
    </location>
</feature>